<dbReference type="EMBL" id="FLUO01000004">
    <property type="protein sequence ID" value="SBW13022.1"/>
    <property type="molecule type" value="Genomic_DNA"/>
</dbReference>
<sequence length="50" mass="5825">MTFDEAALELRLVVARLARYYRCPLSEILDMEIAEITEWAETIPELERGP</sequence>
<gene>
    <name evidence="1" type="ORF">KL86APRO_40044</name>
</gene>
<protein>
    <submittedName>
        <fullName evidence="1">Uncharacterized protein</fullName>
    </submittedName>
</protein>
<organism evidence="1">
    <name type="scientific">uncultured Alphaproteobacteria bacterium</name>
    <dbReference type="NCBI Taxonomy" id="91750"/>
    <lineage>
        <taxon>Bacteria</taxon>
        <taxon>Pseudomonadati</taxon>
        <taxon>Pseudomonadota</taxon>
        <taxon>Alphaproteobacteria</taxon>
        <taxon>environmental samples</taxon>
    </lineage>
</organism>
<evidence type="ECO:0000313" key="1">
    <source>
        <dbReference type="EMBL" id="SBW13022.1"/>
    </source>
</evidence>
<name>A0A212KN10_9PROT</name>
<reference evidence="1" key="1">
    <citation type="submission" date="2016-04" db="EMBL/GenBank/DDBJ databases">
        <authorList>
            <person name="Evans L.H."/>
            <person name="Alamgir A."/>
            <person name="Owens N."/>
            <person name="Weber N.D."/>
            <person name="Virtaneva K."/>
            <person name="Barbian K."/>
            <person name="Babar A."/>
            <person name="Rosenke K."/>
        </authorList>
    </citation>
    <scope>NUCLEOTIDE SEQUENCE</scope>
    <source>
        <strain evidence="1">86</strain>
    </source>
</reference>
<accession>A0A212KN10</accession>
<dbReference type="AlphaFoldDB" id="A0A212KN10"/>
<proteinExistence type="predicted"/>